<gene>
    <name evidence="1" type="ORF">BJB45_01890</name>
</gene>
<accession>W1N2V3</accession>
<comment type="caution">
    <text evidence="1">The sequence shown here is derived from an EMBL/GenBank/DDBJ whole genome shotgun (WGS) entry which is preliminary data.</text>
</comment>
<organism evidence="1 2">
    <name type="scientific">Halomonas huangheensis</name>
    <dbReference type="NCBI Taxonomy" id="1178482"/>
    <lineage>
        <taxon>Bacteria</taxon>
        <taxon>Pseudomonadati</taxon>
        <taxon>Pseudomonadota</taxon>
        <taxon>Gammaproteobacteria</taxon>
        <taxon>Oceanospirillales</taxon>
        <taxon>Halomonadaceae</taxon>
        <taxon>Halomonas</taxon>
    </lineage>
</organism>
<name>W1N2V3_9GAMM</name>
<keyword evidence="2" id="KW-1185">Reference proteome</keyword>
<reference evidence="1 2" key="1">
    <citation type="submission" date="2013-08" db="EMBL/GenBank/DDBJ databases">
        <title>draft genome of Halomonas huanghegensis, strain BJGMM-B45T.</title>
        <authorList>
            <person name="Miao C."/>
            <person name="Wan Y."/>
            <person name="Jin W."/>
        </authorList>
    </citation>
    <scope>NUCLEOTIDE SEQUENCE [LARGE SCALE GENOMIC DNA]</scope>
    <source>
        <strain evidence="1 2">BJGMM-B45</strain>
    </source>
</reference>
<dbReference type="EMBL" id="AVBC01000039">
    <property type="protein sequence ID" value="ERL49897.1"/>
    <property type="molecule type" value="Genomic_DNA"/>
</dbReference>
<sequence>MLVANGAFGRRWRSRALIDTDCSRRIGGYGSGAGRLFPLI</sequence>
<evidence type="ECO:0000313" key="1">
    <source>
        <dbReference type="EMBL" id="ERL49897.1"/>
    </source>
</evidence>
<dbReference type="AlphaFoldDB" id="W1N2V3"/>
<dbReference type="PATRIC" id="fig|1178482.3.peg.2988"/>
<protein>
    <submittedName>
        <fullName evidence="1">Uncharacterized protein</fullName>
    </submittedName>
</protein>
<proteinExistence type="predicted"/>
<dbReference type="Proteomes" id="UP000019113">
    <property type="component" value="Unassembled WGS sequence"/>
</dbReference>
<evidence type="ECO:0000313" key="2">
    <source>
        <dbReference type="Proteomes" id="UP000019113"/>
    </source>
</evidence>